<reference evidence="2" key="1">
    <citation type="submission" date="2020-07" db="EMBL/GenBank/DDBJ databases">
        <title>Nitrate ammonifying Pseudomonas campi sp. nov. isolated from German agricultural grassland.</title>
        <authorList>
            <person name="Timsy T."/>
            <person name="Ulrich A."/>
            <person name="Spanner T."/>
            <person name="Foesel B."/>
            <person name="Kolb S."/>
            <person name="Horn M.A."/>
            <person name="Behrendt U."/>
        </authorList>
    </citation>
    <scope>NUCLEOTIDE SEQUENCE</scope>
    <source>
        <strain evidence="2">S1-A32-2</strain>
    </source>
</reference>
<dbReference type="AlphaFoldDB" id="A0A6M8FAR9"/>
<sequence length="95" mass="10530">MKTLVIGALLAVCSFSASASMRCDSGIASEGDRSSEVRMKCGAPASQSVIGYTLNEQGEQEFKQEEWVYGPRNGMYYFLMFEAERLKSIESKRGQ</sequence>
<keyword evidence="1" id="KW-0732">Signal</keyword>
<evidence type="ECO:0000256" key="1">
    <source>
        <dbReference type="SAM" id="SignalP"/>
    </source>
</evidence>
<dbReference type="Proteomes" id="UP000501379">
    <property type="component" value="Chromosome"/>
</dbReference>
<dbReference type="EMBL" id="CP053697">
    <property type="protein sequence ID" value="QKE64451.1"/>
    <property type="molecule type" value="Genomic_DNA"/>
</dbReference>
<feature type="chain" id="PRO_5026819886" evidence="1">
    <location>
        <begin position="20"/>
        <end position="95"/>
    </location>
</feature>
<evidence type="ECO:0000313" key="2">
    <source>
        <dbReference type="EMBL" id="QKE64451.1"/>
    </source>
</evidence>
<gene>
    <name evidence="2" type="ORF">HNE05_14195</name>
</gene>
<keyword evidence="3" id="KW-1185">Reference proteome</keyword>
<dbReference type="RefSeq" id="WP_173209375.1">
    <property type="nucleotide sequence ID" value="NZ_CP053697.2"/>
</dbReference>
<proteinExistence type="predicted"/>
<organism evidence="2 3">
    <name type="scientific">Aquipseudomonas campi</name>
    <dbReference type="NCBI Taxonomy" id="2731681"/>
    <lineage>
        <taxon>Bacteria</taxon>
        <taxon>Pseudomonadati</taxon>
        <taxon>Pseudomonadota</taxon>
        <taxon>Gammaproteobacteria</taxon>
        <taxon>Pseudomonadales</taxon>
        <taxon>Pseudomonadaceae</taxon>
        <taxon>Aquipseudomonas</taxon>
    </lineage>
</organism>
<feature type="signal peptide" evidence="1">
    <location>
        <begin position="1"/>
        <end position="19"/>
    </location>
</feature>
<protein>
    <submittedName>
        <fullName evidence="2">DUF2845 domain-containing protein</fullName>
    </submittedName>
</protein>
<dbReference type="Pfam" id="PF11006">
    <property type="entry name" value="DUF2845"/>
    <property type="match status" value="1"/>
</dbReference>
<dbReference type="InterPro" id="IPR021268">
    <property type="entry name" value="DUF2845"/>
</dbReference>
<evidence type="ECO:0000313" key="3">
    <source>
        <dbReference type="Proteomes" id="UP000501379"/>
    </source>
</evidence>
<accession>A0A6M8FAR9</accession>
<name>A0A6M8FAR9_9GAMM</name>
<dbReference type="KEGG" id="pcam:HNE05_14195"/>